<keyword evidence="5" id="KW-0808">Transferase</keyword>
<dbReference type="NCBIfam" id="TIGR02080">
    <property type="entry name" value="O_succ_thio_ly"/>
    <property type="match status" value="1"/>
</dbReference>
<dbReference type="PANTHER" id="PTHR11808:SF75">
    <property type="entry name" value="CYSTATHIONINE GAMMA-SYNTHASE"/>
    <property type="match status" value="1"/>
</dbReference>
<organism evidence="5 7">
    <name type="scientific">Budvicia aquatica</name>
    <dbReference type="NCBI Taxonomy" id="82979"/>
    <lineage>
        <taxon>Bacteria</taxon>
        <taxon>Pseudomonadati</taxon>
        <taxon>Pseudomonadota</taxon>
        <taxon>Gammaproteobacteria</taxon>
        <taxon>Enterobacterales</taxon>
        <taxon>Budviciaceae</taxon>
        <taxon>Budvicia</taxon>
    </lineage>
</organism>
<dbReference type="CDD" id="cd00614">
    <property type="entry name" value="CGS_like"/>
    <property type="match status" value="1"/>
</dbReference>
<sequence length="384" mass="41525">MKRKLATIAVRGGLNSDEQYGCVVPPIHLSSTYNFADFNQPRAHDYSRRGNPTRDIAQAALAELEGGSRAVLTSSGMSAIHLVCTVLLKPGDLLVAPHDCYGGSYRLFDSLSRRGAYRVLFIDQGDEKALAEAMAQNPKLVLIESPSNPLLRVVDIEKICQAAHQAGALTVVDNTFLSPILQQPISLGADIVIHSCTKYLNGHSDVVAGVVITKDDELGVEMAWWANNIGVTAAAFDSYLLLRGLRTLAPRMRQQQINADAVVAYLQQQPQVKKLYHPSLPDNQGHEIACKQQSGFGAMLSFELAGDEQTMRRFLAALDLFTLAESLGGVESLISHAATMTHAGMVEEARKAAGISDSLLRISVGIEDSEDLIADLEQAFRASA</sequence>
<dbReference type="InterPro" id="IPR015422">
    <property type="entry name" value="PyrdxlP-dep_Trfase_small"/>
</dbReference>
<dbReference type="Pfam" id="PF01053">
    <property type="entry name" value="Cys_Met_Meta_PP"/>
    <property type="match status" value="1"/>
</dbReference>
<comment type="cofactor">
    <cofactor evidence="1 4">
        <name>pyridoxal 5'-phosphate</name>
        <dbReference type="ChEBI" id="CHEBI:597326"/>
    </cofactor>
</comment>
<dbReference type="PIRSF" id="PIRSF001434">
    <property type="entry name" value="CGS"/>
    <property type="match status" value="1"/>
</dbReference>
<accession>A0A2C6BWU8</accession>
<reference evidence="6 8" key="3">
    <citation type="submission" date="2019-03" db="EMBL/GenBank/DDBJ databases">
        <authorList>
            <consortium name="Pathogen Informatics"/>
        </authorList>
    </citation>
    <scope>NUCLEOTIDE SEQUENCE [LARGE SCALE GENOMIC DNA]</scope>
    <source>
        <strain evidence="6 8">NCTC12282</strain>
    </source>
</reference>
<dbReference type="InterPro" id="IPR015424">
    <property type="entry name" value="PyrdxlP-dep_Trfase"/>
</dbReference>
<evidence type="ECO:0000313" key="5">
    <source>
        <dbReference type="EMBL" id="PHI28600.1"/>
    </source>
</evidence>
<dbReference type="InterPro" id="IPR000277">
    <property type="entry name" value="Cys/Met-Metab_PyrdxlP-dep_enz"/>
</dbReference>
<dbReference type="GO" id="GO:0005737">
    <property type="term" value="C:cytoplasm"/>
    <property type="evidence" value="ECO:0007669"/>
    <property type="project" value="TreeGrafter"/>
</dbReference>
<evidence type="ECO:0000313" key="7">
    <source>
        <dbReference type="Proteomes" id="UP000224974"/>
    </source>
</evidence>
<dbReference type="STRING" id="1111728.GCA_000427805_03029"/>
<dbReference type="NCBIfam" id="NF005961">
    <property type="entry name" value="PRK08045.1"/>
    <property type="match status" value="1"/>
</dbReference>
<dbReference type="AlphaFoldDB" id="A0A2C6BWU8"/>
<dbReference type="EMBL" id="PDDX01000001">
    <property type="protein sequence ID" value="PHI28600.1"/>
    <property type="molecule type" value="Genomic_DNA"/>
</dbReference>
<dbReference type="InterPro" id="IPR015421">
    <property type="entry name" value="PyrdxlP-dep_Trfase_major"/>
</dbReference>
<name>A0A2C6BWU8_9GAMM</name>
<dbReference type="EMBL" id="CAADJA010000002">
    <property type="protein sequence ID" value="VFS46589.1"/>
    <property type="molecule type" value="Genomic_DNA"/>
</dbReference>
<evidence type="ECO:0000313" key="8">
    <source>
        <dbReference type="Proteomes" id="UP000373449"/>
    </source>
</evidence>
<gene>
    <name evidence="6" type="primary">metB</name>
    <name evidence="5" type="ORF">CRN84_04295</name>
    <name evidence="6" type="ORF">NCTC12282_01498</name>
</gene>
<keyword evidence="2 3" id="KW-0663">Pyridoxal phosphate</keyword>
<evidence type="ECO:0000313" key="6">
    <source>
        <dbReference type="EMBL" id="VFS46589.1"/>
    </source>
</evidence>
<dbReference type="OrthoDB" id="9805807at2"/>
<dbReference type="Proteomes" id="UP000224974">
    <property type="component" value="Unassembled WGS sequence"/>
</dbReference>
<evidence type="ECO:0000256" key="1">
    <source>
        <dbReference type="ARBA" id="ARBA00001933"/>
    </source>
</evidence>
<dbReference type="SUPFAM" id="SSF53383">
    <property type="entry name" value="PLP-dependent transferases"/>
    <property type="match status" value="1"/>
</dbReference>
<dbReference type="InterPro" id="IPR011821">
    <property type="entry name" value="O_succ_thio_ly"/>
</dbReference>
<evidence type="ECO:0000256" key="3">
    <source>
        <dbReference type="PIRSR" id="PIRSR001434-2"/>
    </source>
</evidence>
<comment type="similarity">
    <text evidence="4">Belongs to the trans-sulfuration enzymes family.</text>
</comment>
<evidence type="ECO:0000256" key="2">
    <source>
        <dbReference type="ARBA" id="ARBA00022898"/>
    </source>
</evidence>
<dbReference type="RefSeq" id="WP_029095418.1">
    <property type="nucleotide sequence ID" value="NZ_BRLG01000014.1"/>
</dbReference>
<dbReference type="Gene3D" id="3.40.640.10">
    <property type="entry name" value="Type I PLP-dependent aspartate aminotransferase-like (Major domain)"/>
    <property type="match status" value="1"/>
</dbReference>
<reference evidence="7" key="1">
    <citation type="submission" date="2017-09" db="EMBL/GenBank/DDBJ databases">
        <title>FDA dAtabase for Regulatory Grade micrObial Sequences (FDA-ARGOS): Supporting development and validation of Infectious Disease Dx tests.</title>
        <authorList>
            <person name="Minogue T."/>
            <person name="Wolcott M."/>
            <person name="Wasieloski L."/>
            <person name="Aguilar W."/>
            <person name="Moore D."/>
            <person name="Tallon L."/>
            <person name="Sadzewicz L."/>
            <person name="Ott S."/>
            <person name="Zhao X."/>
            <person name="Nagaraj S."/>
            <person name="Vavikolanu K."/>
            <person name="Aluvathingal J."/>
            <person name="Nadendla S."/>
            <person name="Sichtig H."/>
        </authorList>
    </citation>
    <scope>NUCLEOTIDE SEQUENCE [LARGE SCALE GENOMIC DNA]</scope>
    <source>
        <strain evidence="7">FDAARGOS_387</strain>
    </source>
</reference>
<dbReference type="PANTHER" id="PTHR11808">
    <property type="entry name" value="TRANS-SULFURATION ENZYME FAMILY MEMBER"/>
    <property type="match status" value="1"/>
</dbReference>
<keyword evidence="7" id="KW-1185">Reference proteome</keyword>
<dbReference type="InterPro" id="IPR054542">
    <property type="entry name" value="Cys_met_metab_PP"/>
</dbReference>
<dbReference type="GO" id="GO:0019343">
    <property type="term" value="P:cysteine biosynthetic process via cystathionine"/>
    <property type="evidence" value="ECO:0007669"/>
    <property type="project" value="TreeGrafter"/>
</dbReference>
<dbReference type="GO" id="GO:0003962">
    <property type="term" value="F:cystathionine gamma-synthase activity"/>
    <property type="evidence" value="ECO:0007669"/>
    <property type="project" value="UniProtKB-EC"/>
</dbReference>
<dbReference type="GO" id="GO:0019346">
    <property type="term" value="P:transsulfuration"/>
    <property type="evidence" value="ECO:0007669"/>
    <property type="project" value="InterPro"/>
</dbReference>
<dbReference type="EC" id="2.5.1.48" evidence="5"/>
<proteinExistence type="inferred from homology"/>
<dbReference type="Gene3D" id="3.90.1150.10">
    <property type="entry name" value="Aspartate Aminotransferase, domain 1"/>
    <property type="match status" value="1"/>
</dbReference>
<dbReference type="FunFam" id="3.40.640.10:FF:000038">
    <property type="entry name" value="Cystathionine gamma-synthase"/>
    <property type="match status" value="1"/>
</dbReference>
<dbReference type="GO" id="GO:0030170">
    <property type="term" value="F:pyridoxal phosphate binding"/>
    <property type="evidence" value="ECO:0007669"/>
    <property type="project" value="InterPro"/>
</dbReference>
<dbReference type="Proteomes" id="UP000373449">
    <property type="component" value="Unassembled WGS sequence"/>
</dbReference>
<feature type="modified residue" description="N6-(pyridoxal phosphate)lysine" evidence="3">
    <location>
        <position position="198"/>
    </location>
</feature>
<evidence type="ECO:0000256" key="4">
    <source>
        <dbReference type="RuleBase" id="RU362118"/>
    </source>
</evidence>
<reference evidence="5" key="2">
    <citation type="submission" date="2017-09" db="EMBL/GenBank/DDBJ databases">
        <title>FDA dAtabase for Regulatory Grade micrObial Sequences (FDA-ARGOS): Supporting development and validation of Infectious Disease Dx tests.</title>
        <authorList>
            <person name="Minogue T."/>
            <person name="Wolcott M."/>
            <person name="Wasieloski L."/>
            <person name="Aguilar W."/>
            <person name="Moore D."/>
            <person name="Tallon L.J."/>
            <person name="Sadzewicz L."/>
            <person name="Ott S."/>
            <person name="Zhao X."/>
            <person name="Nagaraj S."/>
            <person name="Vavikolanu K."/>
            <person name="Aluvathingal J."/>
            <person name="Nadendla S."/>
            <person name="Sichtig H."/>
        </authorList>
    </citation>
    <scope>NUCLEOTIDE SEQUENCE</scope>
    <source>
        <strain evidence="5">FDAARGOS_387</strain>
    </source>
</reference>
<dbReference type="GO" id="GO:0004123">
    <property type="term" value="F:cystathionine gamma-lyase activity"/>
    <property type="evidence" value="ECO:0007669"/>
    <property type="project" value="TreeGrafter"/>
</dbReference>
<protein>
    <submittedName>
        <fullName evidence="5">Cystathionine gamma-synthase</fullName>
        <ecNumber evidence="5">2.5.1.48</ecNumber>
    </submittedName>
</protein>
<dbReference type="FunFam" id="3.90.1150.10:FF:000008">
    <property type="entry name" value="Cystathionine gamma-synthase"/>
    <property type="match status" value="1"/>
</dbReference>
<dbReference type="PROSITE" id="PS00868">
    <property type="entry name" value="CYS_MET_METAB_PP"/>
    <property type="match status" value="1"/>
</dbReference>